<gene>
    <name evidence="1" type="ORF">MPRM_11280</name>
</gene>
<dbReference type="Proteomes" id="UP000467105">
    <property type="component" value="Chromosome"/>
</dbReference>
<evidence type="ECO:0000313" key="2">
    <source>
        <dbReference type="Proteomes" id="UP000467105"/>
    </source>
</evidence>
<evidence type="ECO:0000313" key="1">
    <source>
        <dbReference type="EMBL" id="BBZ43847.1"/>
    </source>
</evidence>
<accession>A0A7I7YRI2</accession>
<keyword evidence="2" id="KW-1185">Reference proteome</keyword>
<dbReference type="AlphaFoldDB" id="A0A7I7YRI2"/>
<dbReference type="PANTHER" id="PTHR43422">
    <property type="entry name" value="THIAMINE THIAZOLE SYNTHASE"/>
    <property type="match status" value="1"/>
</dbReference>
<organism evidence="1 2">
    <name type="scientific">Mycobacterium parmense</name>
    <dbReference type="NCBI Taxonomy" id="185642"/>
    <lineage>
        <taxon>Bacteria</taxon>
        <taxon>Bacillati</taxon>
        <taxon>Actinomycetota</taxon>
        <taxon>Actinomycetes</taxon>
        <taxon>Mycobacteriales</taxon>
        <taxon>Mycobacteriaceae</taxon>
        <taxon>Mycobacterium</taxon>
        <taxon>Mycobacterium simiae complex</taxon>
    </lineage>
</organism>
<sequence>MVLGASMGGLLAARVLADFYDRVTVVERDVLPTEPVNRRGVPQGRMIHAALARCTQTLDELFPGFVGELKAAGVDCWDDGDLSKLHLAAAGHVMTRRGIAPNAPVILFPSRPLLEWHVRRRLRAIGNVTFLENHDVVGLTATAHGGRVTGASVVDRENDNPKTLGAELVVDATGRGSRTPTFLSGLGYARPREDELVVQLAYACQLLRSTPGAVREHMIALFPKPGRPKMFGFIKYEDDAWMVGVGTLAGAEPPTRREDMVQFAADFAPPELLDAIRTAEPLSDVRIHRVPSNRWRRYDKMHRMPDGLLVVGDAVCSFNPIYGQGMTVAAIEATVLRECLRGGEANLPRRFFRASAKKIQVAWQTAVGSDLALPEVQGARPISMRLTNLFIDRVLIATEVDPLVAGQFMRITAMVDPPHRLLRPAFLLRVMRAQRRRPAKAAYVAHSSPTATSSSS</sequence>
<name>A0A7I7YRI2_9MYCO</name>
<proteinExistence type="predicted"/>
<protein>
    <submittedName>
        <fullName evidence="1">Hydroxylase</fullName>
    </submittedName>
</protein>
<dbReference type="PANTHER" id="PTHR43422:SF3">
    <property type="entry name" value="THIAMINE THIAZOLE SYNTHASE"/>
    <property type="match status" value="1"/>
</dbReference>
<dbReference type="SUPFAM" id="SSF51905">
    <property type="entry name" value="FAD/NAD(P)-binding domain"/>
    <property type="match status" value="1"/>
</dbReference>
<dbReference type="EMBL" id="AP022614">
    <property type="protein sequence ID" value="BBZ43847.1"/>
    <property type="molecule type" value="Genomic_DNA"/>
</dbReference>
<dbReference type="Gene3D" id="3.50.50.60">
    <property type="entry name" value="FAD/NAD(P)-binding domain"/>
    <property type="match status" value="1"/>
</dbReference>
<reference evidence="1 2" key="1">
    <citation type="journal article" date="2019" name="Emerg. Microbes Infect.">
        <title>Comprehensive subspecies identification of 175 nontuberculous mycobacteria species based on 7547 genomic profiles.</title>
        <authorList>
            <person name="Matsumoto Y."/>
            <person name="Kinjo T."/>
            <person name="Motooka D."/>
            <person name="Nabeya D."/>
            <person name="Jung N."/>
            <person name="Uechi K."/>
            <person name="Horii T."/>
            <person name="Iida T."/>
            <person name="Fujita J."/>
            <person name="Nakamura S."/>
        </authorList>
    </citation>
    <scope>NUCLEOTIDE SEQUENCE [LARGE SCALE GENOMIC DNA]</scope>
    <source>
        <strain evidence="1 2">JCM 14742</strain>
    </source>
</reference>
<dbReference type="InterPro" id="IPR036188">
    <property type="entry name" value="FAD/NAD-bd_sf"/>
</dbReference>